<gene>
    <name evidence="1" type="ORF">C7477_10864</name>
</gene>
<name>A0A318T715_9HYPH</name>
<dbReference type="OrthoDB" id="8356779at2"/>
<organism evidence="1 2">
    <name type="scientific">Phyllobacterium leguminum</name>
    <dbReference type="NCBI Taxonomy" id="314237"/>
    <lineage>
        <taxon>Bacteria</taxon>
        <taxon>Pseudomonadati</taxon>
        <taxon>Pseudomonadota</taxon>
        <taxon>Alphaproteobacteria</taxon>
        <taxon>Hyphomicrobiales</taxon>
        <taxon>Phyllobacteriaceae</taxon>
        <taxon>Phyllobacterium</taxon>
    </lineage>
</organism>
<accession>A0A318T715</accession>
<comment type="caution">
    <text evidence="1">The sequence shown here is derived from an EMBL/GenBank/DDBJ whole genome shotgun (WGS) entry which is preliminary data.</text>
</comment>
<dbReference type="Proteomes" id="UP000247454">
    <property type="component" value="Unassembled WGS sequence"/>
</dbReference>
<dbReference type="EMBL" id="QJTF01000008">
    <property type="protein sequence ID" value="PYE88193.1"/>
    <property type="molecule type" value="Genomic_DNA"/>
</dbReference>
<evidence type="ECO:0000313" key="2">
    <source>
        <dbReference type="Proteomes" id="UP000247454"/>
    </source>
</evidence>
<keyword evidence="2" id="KW-1185">Reference proteome</keyword>
<protein>
    <recommendedName>
        <fullName evidence="3">Lipoprotein</fullName>
    </recommendedName>
</protein>
<sequence length="210" mass="22963">MRGIIIASMAVLLTACGSPSIEEKSELSARTEREAESYIKQKGAAIAFRATAAKNFWTNKPRECGNVSLTRVEGDRQLETVEVRTVNEGFRLEGMSDGREEGYRIRFTPVQPGKYIVTGLNCNAGEVGRGNGYGIFFGKTDKRPVAGANTIIIGPGEIVDAGALDFMLLRMNYGILVSHPAASGYRAMIQKNMPNLYHRITFKTFTFGGV</sequence>
<proteinExistence type="predicted"/>
<dbReference type="RefSeq" id="WP_110751128.1">
    <property type="nucleotide sequence ID" value="NZ_QJTF01000008.1"/>
</dbReference>
<dbReference type="PROSITE" id="PS51257">
    <property type="entry name" value="PROKAR_LIPOPROTEIN"/>
    <property type="match status" value="1"/>
</dbReference>
<evidence type="ECO:0000313" key="1">
    <source>
        <dbReference type="EMBL" id="PYE88193.1"/>
    </source>
</evidence>
<evidence type="ECO:0008006" key="3">
    <source>
        <dbReference type="Google" id="ProtNLM"/>
    </source>
</evidence>
<dbReference type="AlphaFoldDB" id="A0A318T715"/>
<reference evidence="1 2" key="1">
    <citation type="submission" date="2018-06" db="EMBL/GenBank/DDBJ databases">
        <title>Genomic Encyclopedia of Type Strains, Phase III (KMG-III): the genomes of soil and plant-associated and newly described type strains.</title>
        <authorList>
            <person name="Whitman W."/>
        </authorList>
    </citation>
    <scope>NUCLEOTIDE SEQUENCE [LARGE SCALE GENOMIC DNA]</scope>
    <source>
        <strain evidence="1 2">ORS 1419</strain>
    </source>
</reference>